<evidence type="ECO:0008006" key="4">
    <source>
        <dbReference type="Google" id="ProtNLM"/>
    </source>
</evidence>
<dbReference type="OrthoDB" id="693186at2759"/>
<evidence type="ECO:0000313" key="3">
    <source>
        <dbReference type="Proteomes" id="UP000829196"/>
    </source>
</evidence>
<reference evidence="2" key="1">
    <citation type="journal article" date="2022" name="Front. Genet.">
        <title>Chromosome-Scale Assembly of the Dendrobium nobile Genome Provides Insights Into the Molecular Mechanism of the Biosynthesis of the Medicinal Active Ingredient of Dendrobium.</title>
        <authorList>
            <person name="Xu Q."/>
            <person name="Niu S.-C."/>
            <person name="Li K.-L."/>
            <person name="Zheng P.-J."/>
            <person name="Zhang X.-J."/>
            <person name="Jia Y."/>
            <person name="Liu Y."/>
            <person name="Niu Y.-X."/>
            <person name="Yu L.-H."/>
            <person name="Chen D.-F."/>
            <person name="Zhang G.-Q."/>
        </authorList>
    </citation>
    <scope>NUCLEOTIDE SEQUENCE</scope>
    <source>
        <tissue evidence="2">Leaf</tissue>
    </source>
</reference>
<evidence type="ECO:0000313" key="2">
    <source>
        <dbReference type="EMBL" id="KAI0493150.1"/>
    </source>
</evidence>
<gene>
    <name evidence="2" type="ORF">KFK09_027426</name>
</gene>
<dbReference type="Pfam" id="PF14223">
    <property type="entry name" value="Retrotran_gag_2"/>
    <property type="match status" value="1"/>
</dbReference>
<comment type="caution">
    <text evidence="2">The sequence shown here is derived from an EMBL/GenBank/DDBJ whole genome shotgun (WGS) entry which is preliminary data.</text>
</comment>
<protein>
    <recommendedName>
        <fullName evidence="4">Retrovirus-related Pol polyprotein from transposon TNT 1-94</fullName>
    </recommendedName>
</protein>
<organism evidence="2 3">
    <name type="scientific">Dendrobium nobile</name>
    <name type="common">Orchid</name>
    <dbReference type="NCBI Taxonomy" id="94219"/>
    <lineage>
        <taxon>Eukaryota</taxon>
        <taxon>Viridiplantae</taxon>
        <taxon>Streptophyta</taxon>
        <taxon>Embryophyta</taxon>
        <taxon>Tracheophyta</taxon>
        <taxon>Spermatophyta</taxon>
        <taxon>Magnoliopsida</taxon>
        <taxon>Liliopsida</taxon>
        <taxon>Asparagales</taxon>
        <taxon>Orchidaceae</taxon>
        <taxon>Epidendroideae</taxon>
        <taxon>Malaxideae</taxon>
        <taxon>Dendrobiinae</taxon>
        <taxon>Dendrobium</taxon>
    </lineage>
</organism>
<dbReference type="EMBL" id="JAGYWB010000018">
    <property type="protein sequence ID" value="KAI0493150.1"/>
    <property type="molecule type" value="Genomic_DNA"/>
</dbReference>
<feature type="region of interest" description="Disordered" evidence="1">
    <location>
        <begin position="248"/>
        <end position="272"/>
    </location>
</feature>
<dbReference type="PANTHER" id="PTHR47481:SF28">
    <property type="entry name" value="RETROTRANSPOSON COPIA-LIKE N-TERMINAL DOMAIN-CONTAINING PROTEIN"/>
    <property type="match status" value="1"/>
</dbReference>
<dbReference type="Proteomes" id="UP000829196">
    <property type="component" value="Unassembled WGS sequence"/>
</dbReference>
<evidence type="ECO:0000256" key="1">
    <source>
        <dbReference type="SAM" id="MobiDB-lite"/>
    </source>
</evidence>
<name>A0A8T3AAF7_DENNO</name>
<proteinExistence type="predicted"/>
<sequence length="310" mass="34493">MATSSTGSQTTENQDTETLDTYNIPGSLKFVISNIKIIANNPLSSDNYTIWRSQVLKLLTANGFLPYIQTSTPIPDRLKIQPDGTTATNPKYSEWVLIDQNLAADICSTVSPAILPYVINLTTTATIWSTLERRLQSSNRSRVIQLKNELHNLQMKNDTMSQYLTTVKSIVDNIAAAGSVLDQEDIILYTLNGLPASYNAFKTLIRTMLHPIDLDDLYSLLISEEINIQADSVRQISVSDPSLALYANRGKGRRGRDRSTNQQNRSTNSNSLQCQICNKGDTQHTIVGIVSIQPIIPQILNPILHHPIER</sequence>
<feature type="compositionally biased region" description="Low complexity" evidence="1">
    <location>
        <begin position="260"/>
        <end position="271"/>
    </location>
</feature>
<accession>A0A8T3AAF7</accession>
<dbReference type="PANTHER" id="PTHR47481">
    <property type="match status" value="1"/>
</dbReference>
<keyword evidence="3" id="KW-1185">Reference proteome</keyword>
<dbReference type="AlphaFoldDB" id="A0A8T3AAF7"/>